<keyword evidence="2 4" id="KW-0853">WD repeat</keyword>
<dbReference type="Proteomes" id="UP000308705">
    <property type="component" value="Unassembled WGS sequence"/>
</dbReference>
<dbReference type="InterPro" id="IPR015943">
    <property type="entry name" value="WD40/YVTN_repeat-like_dom_sf"/>
</dbReference>
<evidence type="ECO:0000256" key="1">
    <source>
        <dbReference type="ARBA" id="ARBA00022490"/>
    </source>
</evidence>
<dbReference type="GO" id="GO:0005737">
    <property type="term" value="C:cytoplasm"/>
    <property type="evidence" value="ECO:0007669"/>
    <property type="project" value="UniProtKB-ARBA"/>
</dbReference>
<gene>
    <name evidence="6" type="ORF">FDA94_16275</name>
</gene>
<feature type="repeat" description="WD" evidence="4">
    <location>
        <begin position="567"/>
        <end position="610"/>
    </location>
</feature>
<organism evidence="6 7">
    <name type="scientific">Herbidospora galbida</name>
    <dbReference type="NCBI Taxonomy" id="2575442"/>
    <lineage>
        <taxon>Bacteria</taxon>
        <taxon>Bacillati</taxon>
        <taxon>Actinomycetota</taxon>
        <taxon>Actinomycetes</taxon>
        <taxon>Streptosporangiales</taxon>
        <taxon>Streptosporangiaceae</taxon>
        <taxon>Herbidospora</taxon>
    </lineage>
</organism>
<name>A0A4U3MES2_9ACTN</name>
<dbReference type="Gene3D" id="2.130.10.10">
    <property type="entry name" value="YVTN repeat-like/Quinoprotein amine dehydrogenase"/>
    <property type="match status" value="2"/>
</dbReference>
<dbReference type="PANTHER" id="PTHR19849:SF0">
    <property type="entry name" value="PHOSPHOLIPASE A-2-ACTIVATING PROTEIN"/>
    <property type="match status" value="1"/>
</dbReference>
<dbReference type="Gene3D" id="3.30.200.20">
    <property type="entry name" value="Phosphorylase Kinase, domain 1"/>
    <property type="match status" value="1"/>
</dbReference>
<feature type="repeat" description="WD" evidence="4">
    <location>
        <begin position="387"/>
        <end position="430"/>
    </location>
</feature>
<dbReference type="SMART" id="SM00320">
    <property type="entry name" value="WD40"/>
    <property type="match status" value="7"/>
</dbReference>
<feature type="domain" description="Protein kinase" evidence="5">
    <location>
        <begin position="22"/>
        <end position="274"/>
    </location>
</feature>
<dbReference type="PROSITE" id="PS50082">
    <property type="entry name" value="WD_REPEATS_2"/>
    <property type="match status" value="5"/>
</dbReference>
<dbReference type="Gene3D" id="1.10.510.10">
    <property type="entry name" value="Transferase(Phosphotransferase) domain 1"/>
    <property type="match status" value="1"/>
</dbReference>
<dbReference type="Pfam" id="PF00400">
    <property type="entry name" value="WD40"/>
    <property type="match status" value="4"/>
</dbReference>
<feature type="repeat" description="WD" evidence="4">
    <location>
        <begin position="432"/>
        <end position="475"/>
    </location>
</feature>
<dbReference type="GO" id="GO:0004672">
    <property type="term" value="F:protein kinase activity"/>
    <property type="evidence" value="ECO:0007669"/>
    <property type="project" value="InterPro"/>
</dbReference>
<dbReference type="InterPro" id="IPR020472">
    <property type="entry name" value="WD40_PAC1"/>
</dbReference>
<evidence type="ECO:0000256" key="2">
    <source>
        <dbReference type="ARBA" id="ARBA00022574"/>
    </source>
</evidence>
<dbReference type="GO" id="GO:0043130">
    <property type="term" value="F:ubiquitin binding"/>
    <property type="evidence" value="ECO:0007669"/>
    <property type="project" value="TreeGrafter"/>
</dbReference>
<evidence type="ECO:0000259" key="5">
    <source>
        <dbReference type="PROSITE" id="PS50011"/>
    </source>
</evidence>
<dbReference type="InterPro" id="IPR008271">
    <property type="entry name" value="Ser/Thr_kinase_AS"/>
</dbReference>
<dbReference type="InterPro" id="IPR036322">
    <property type="entry name" value="WD40_repeat_dom_sf"/>
</dbReference>
<feature type="repeat" description="WD" evidence="4">
    <location>
        <begin position="522"/>
        <end position="565"/>
    </location>
</feature>
<evidence type="ECO:0000313" key="7">
    <source>
        <dbReference type="Proteomes" id="UP000308705"/>
    </source>
</evidence>
<dbReference type="PROSITE" id="PS50294">
    <property type="entry name" value="WD_REPEATS_REGION"/>
    <property type="match status" value="3"/>
</dbReference>
<dbReference type="GO" id="GO:0043161">
    <property type="term" value="P:proteasome-mediated ubiquitin-dependent protein catabolic process"/>
    <property type="evidence" value="ECO:0007669"/>
    <property type="project" value="TreeGrafter"/>
</dbReference>
<reference evidence="6 7" key="1">
    <citation type="submission" date="2019-04" db="EMBL/GenBank/DDBJ databases">
        <title>Herbidospora sp. NEAU-GS14.nov., a novel actinomycete isolated from soil.</title>
        <authorList>
            <person name="Han L."/>
        </authorList>
    </citation>
    <scope>NUCLEOTIDE SEQUENCE [LARGE SCALE GENOMIC DNA]</scope>
    <source>
        <strain evidence="6 7">NEAU-GS14</strain>
    </source>
</reference>
<keyword evidence="3" id="KW-0677">Repeat</keyword>
<dbReference type="InterPro" id="IPR001680">
    <property type="entry name" value="WD40_rpt"/>
</dbReference>
<dbReference type="SUPFAM" id="SSF56112">
    <property type="entry name" value="Protein kinase-like (PK-like)"/>
    <property type="match status" value="1"/>
</dbReference>
<dbReference type="PRINTS" id="PR00320">
    <property type="entry name" value="GPROTEINBRPT"/>
</dbReference>
<dbReference type="InterPro" id="IPR011009">
    <property type="entry name" value="Kinase-like_dom_sf"/>
</dbReference>
<comment type="caution">
    <text evidence="6">The sequence shown here is derived from an EMBL/GenBank/DDBJ whole genome shotgun (WGS) entry which is preliminary data.</text>
</comment>
<dbReference type="CDD" id="cd00200">
    <property type="entry name" value="WD40"/>
    <property type="match status" value="1"/>
</dbReference>
<sequence>MDRSYHEVVNAEPGIPASIDSYRILHRIGHGGQGAVYRAEDPGGAPVALKVLHDELSKDADHRRRFLREVELARRVAPFCTARVLDMGVFGDRPYIVSEFVPGASLHHVVQEEGPRTGGGLERLAVATATALAAIHRAGIVHRDFKPSNVLMGPEGPVVIDFGISRALDHTATMSGSIGTPGYMAPEQIENGEVTPAADVFAWAATMAFAATGRRAFPGTTVPQLINAIMTREPRLDGVPPGLRPLIEQALNKNPALRPTAPELVKALTGDEFAVETMPLAPPVKNRKPAWLAGALAVVVAGGVLTWQLWPDGDSATTGDGARMGTTLTPAPVTFGQPVGGPVDVQEDDVRNIGFIDVDGVPTAVSGGDDNTVRVVDLDTGSELHAMAGHEKWVRDVAVGLLDGTEIAVTAADDGSLRIWDLRKGTQLSNPMLGHEGGVKGVDIGTLNGDPIAVSGGVDGTVRVWDLHSGEQIGESMTGTTKAVWAVALAEANGVPIVVSTGDEGWVRVWDLTTRQQLGEPMTGHIGWARSVEIGELDGKPVAVTGGEDKTARIWDLTTRTSLGTPLTGHTSWVWGVALGESGGKPIAVTASEDKTARVWDLAAGAEIGGPLEGHTDRVYCAAFGSVGGKPVAITGGRDESIRVWDLSPPLPG</sequence>
<dbReference type="InterPro" id="IPR000719">
    <property type="entry name" value="Prot_kinase_dom"/>
</dbReference>
<dbReference type="OrthoDB" id="951193at2"/>
<proteinExistence type="predicted"/>
<dbReference type="GO" id="GO:0010992">
    <property type="term" value="P:ubiquitin recycling"/>
    <property type="evidence" value="ECO:0007669"/>
    <property type="project" value="TreeGrafter"/>
</dbReference>
<accession>A0A4U3MES2</accession>
<evidence type="ECO:0000256" key="3">
    <source>
        <dbReference type="ARBA" id="ARBA00022737"/>
    </source>
</evidence>
<feature type="repeat" description="WD" evidence="4">
    <location>
        <begin position="612"/>
        <end position="648"/>
    </location>
</feature>
<evidence type="ECO:0000256" key="4">
    <source>
        <dbReference type="PROSITE-ProRule" id="PRU00221"/>
    </source>
</evidence>
<dbReference type="GO" id="GO:0005524">
    <property type="term" value="F:ATP binding"/>
    <property type="evidence" value="ECO:0007669"/>
    <property type="project" value="InterPro"/>
</dbReference>
<keyword evidence="7" id="KW-1185">Reference proteome</keyword>
<dbReference type="PANTHER" id="PTHR19849">
    <property type="entry name" value="PHOSPHOLIPASE A-2-ACTIVATING PROTEIN"/>
    <property type="match status" value="1"/>
</dbReference>
<dbReference type="Pfam" id="PF00069">
    <property type="entry name" value="Pkinase"/>
    <property type="match status" value="1"/>
</dbReference>
<dbReference type="InterPro" id="IPR019775">
    <property type="entry name" value="WD40_repeat_CS"/>
</dbReference>
<dbReference type="CDD" id="cd14014">
    <property type="entry name" value="STKc_PknB_like"/>
    <property type="match status" value="1"/>
</dbReference>
<keyword evidence="1" id="KW-0963">Cytoplasm</keyword>
<dbReference type="AlphaFoldDB" id="A0A4U3MES2"/>
<dbReference type="EMBL" id="SZQA01000014">
    <property type="protein sequence ID" value="TKK87735.1"/>
    <property type="molecule type" value="Genomic_DNA"/>
</dbReference>
<dbReference type="SUPFAM" id="SSF50978">
    <property type="entry name" value="WD40 repeat-like"/>
    <property type="match status" value="1"/>
</dbReference>
<protein>
    <recommendedName>
        <fullName evidence="5">Protein kinase domain-containing protein</fullName>
    </recommendedName>
</protein>
<dbReference type="PROSITE" id="PS00678">
    <property type="entry name" value="WD_REPEATS_1"/>
    <property type="match status" value="5"/>
</dbReference>
<dbReference type="PROSITE" id="PS00108">
    <property type="entry name" value="PROTEIN_KINASE_ST"/>
    <property type="match status" value="1"/>
</dbReference>
<evidence type="ECO:0000313" key="6">
    <source>
        <dbReference type="EMBL" id="TKK87735.1"/>
    </source>
</evidence>
<dbReference type="PROSITE" id="PS50011">
    <property type="entry name" value="PROTEIN_KINASE_DOM"/>
    <property type="match status" value="1"/>
</dbReference>